<proteinExistence type="inferred from homology"/>
<comment type="function">
    <text evidence="4">This protein is one of the early assembly proteins of the 50S ribosomal subunit, although it is not seen to bind rRNA by itself. It is important during the early stages of 50S assembly.</text>
</comment>
<reference evidence="5 6" key="1">
    <citation type="journal article" date="2016" name="Nat. Commun.">
        <title>Thousands of microbial genomes shed light on interconnected biogeochemical processes in an aquifer system.</title>
        <authorList>
            <person name="Anantharaman K."/>
            <person name="Brown C.T."/>
            <person name="Hug L.A."/>
            <person name="Sharon I."/>
            <person name="Castelle C.J."/>
            <person name="Probst A.J."/>
            <person name="Thomas B.C."/>
            <person name="Singh A."/>
            <person name="Wilkins M.J."/>
            <person name="Karaoz U."/>
            <person name="Brodie E.L."/>
            <person name="Williams K.H."/>
            <person name="Hubbard S.S."/>
            <person name="Banfield J.F."/>
        </authorList>
    </citation>
    <scope>NUCLEOTIDE SEQUENCE [LARGE SCALE GENOMIC DNA]</scope>
</reference>
<keyword evidence="3 4" id="KW-0687">Ribonucleoprotein</keyword>
<dbReference type="PANTHER" id="PTHR11545">
    <property type="entry name" value="RIBOSOMAL PROTEIN L13"/>
    <property type="match status" value="1"/>
</dbReference>
<dbReference type="Gene3D" id="3.90.1180.10">
    <property type="entry name" value="Ribosomal protein L13"/>
    <property type="match status" value="1"/>
</dbReference>
<evidence type="ECO:0000313" key="5">
    <source>
        <dbReference type="EMBL" id="OGF73692.1"/>
    </source>
</evidence>
<dbReference type="GO" id="GO:0017148">
    <property type="term" value="P:negative regulation of translation"/>
    <property type="evidence" value="ECO:0007669"/>
    <property type="project" value="TreeGrafter"/>
</dbReference>
<dbReference type="NCBIfam" id="TIGR01066">
    <property type="entry name" value="rplM_bact"/>
    <property type="match status" value="1"/>
</dbReference>
<evidence type="ECO:0000256" key="2">
    <source>
        <dbReference type="ARBA" id="ARBA00022980"/>
    </source>
</evidence>
<comment type="subunit">
    <text evidence="4">Part of the 50S ribosomal subunit.</text>
</comment>
<dbReference type="PIRSF" id="PIRSF002181">
    <property type="entry name" value="Ribosomal_L13"/>
    <property type="match status" value="1"/>
</dbReference>
<dbReference type="InterPro" id="IPR005823">
    <property type="entry name" value="Ribosomal_uL13_bac-type"/>
</dbReference>
<evidence type="ECO:0000256" key="1">
    <source>
        <dbReference type="ARBA" id="ARBA00006227"/>
    </source>
</evidence>
<dbReference type="GO" id="GO:0005840">
    <property type="term" value="C:ribosome"/>
    <property type="evidence" value="ECO:0007669"/>
    <property type="project" value="UniProtKB-KW"/>
</dbReference>
<dbReference type="PANTHER" id="PTHR11545:SF2">
    <property type="entry name" value="LARGE RIBOSOMAL SUBUNIT PROTEIN UL13M"/>
    <property type="match status" value="1"/>
</dbReference>
<comment type="caution">
    <text evidence="5">The sequence shown here is derived from an EMBL/GenBank/DDBJ whole genome shotgun (WGS) entry which is preliminary data.</text>
</comment>
<dbReference type="SUPFAM" id="SSF52161">
    <property type="entry name" value="Ribosomal protein L13"/>
    <property type="match status" value="1"/>
</dbReference>
<dbReference type="InterPro" id="IPR036899">
    <property type="entry name" value="Ribosomal_uL13_sf"/>
</dbReference>
<evidence type="ECO:0000313" key="6">
    <source>
        <dbReference type="Proteomes" id="UP000178406"/>
    </source>
</evidence>
<comment type="similarity">
    <text evidence="1 4">Belongs to the universal ribosomal protein uL13 family.</text>
</comment>
<protein>
    <recommendedName>
        <fullName evidence="4">Large ribosomal subunit protein uL13</fullName>
    </recommendedName>
</protein>
<dbReference type="HAMAP" id="MF_01366">
    <property type="entry name" value="Ribosomal_uL13"/>
    <property type="match status" value="1"/>
</dbReference>
<dbReference type="GO" id="GO:0006412">
    <property type="term" value="P:translation"/>
    <property type="evidence" value="ECO:0007669"/>
    <property type="project" value="UniProtKB-UniRule"/>
</dbReference>
<dbReference type="STRING" id="1798338.A3J56_01895"/>
<dbReference type="AlphaFoldDB" id="A0A1F5WD88"/>
<sequence>MNYHFVFDAKDQIVGRLASRVALALRGKNRADFLPSRTQLPRVLVKNVASLRLNERRLKADVFWRYSGYPSGRHEKTAWEVAQRNPKELVRHAVLGMLPKNKLQSRMIKNLTIYYGDTK</sequence>
<gene>
    <name evidence="4" type="primary">rplM</name>
    <name evidence="5" type="ORF">A3J56_01895</name>
</gene>
<keyword evidence="2 4" id="KW-0689">Ribosomal protein</keyword>
<dbReference type="GO" id="GO:0003735">
    <property type="term" value="F:structural constituent of ribosome"/>
    <property type="evidence" value="ECO:0007669"/>
    <property type="project" value="InterPro"/>
</dbReference>
<evidence type="ECO:0000256" key="4">
    <source>
        <dbReference type="HAMAP-Rule" id="MF_01366"/>
    </source>
</evidence>
<dbReference type="Pfam" id="PF00572">
    <property type="entry name" value="Ribosomal_L13"/>
    <property type="match status" value="1"/>
</dbReference>
<dbReference type="Proteomes" id="UP000178406">
    <property type="component" value="Unassembled WGS sequence"/>
</dbReference>
<accession>A0A1F5WD88</accession>
<dbReference type="InterPro" id="IPR005822">
    <property type="entry name" value="Ribosomal_uL13"/>
</dbReference>
<dbReference type="EMBL" id="MFHQ01000037">
    <property type="protein sequence ID" value="OGF73692.1"/>
    <property type="molecule type" value="Genomic_DNA"/>
</dbReference>
<organism evidence="5 6">
    <name type="scientific">Candidatus Giovannonibacteria bacterium RIFCSPHIGHO2_02_FULL_46_20</name>
    <dbReference type="NCBI Taxonomy" id="1798338"/>
    <lineage>
        <taxon>Bacteria</taxon>
        <taxon>Candidatus Giovannoniibacteriota</taxon>
    </lineage>
</organism>
<dbReference type="GO" id="GO:1990904">
    <property type="term" value="C:ribonucleoprotein complex"/>
    <property type="evidence" value="ECO:0007669"/>
    <property type="project" value="UniProtKB-KW"/>
</dbReference>
<dbReference type="GO" id="GO:0003729">
    <property type="term" value="F:mRNA binding"/>
    <property type="evidence" value="ECO:0007669"/>
    <property type="project" value="TreeGrafter"/>
</dbReference>
<name>A0A1F5WD88_9BACT</name>
<evidence type="ECO:0000256" key="3">
    <source>
        <dbReference type="ARBA" id="ARBA00023274"/>
    </source>
</evidence>
<dbReference type="CDD" id="cd00392">
    <property type="entry name" value="Ribosomal_L13"/>
    <property type="match status" value="1"/>
</dbReference>